<evidence type="ECO:0000313" key="2">
    <source>
        <dbReference type="Proteomes" id="UP000805193"/>
    </source>
</evidence>
<protein>
    <submittedName>
        <fullName evidence="1">Uncharacterized protein</fullName>
    </submittedName>
</protein>
<name>A0AC60QC29_IXOPE</name>
<accession>A0AC60QC29</accession>
<proteinExistence type="predicted"/>
<reference evidence="1 2" key="1">
    <citation type="journal article" date="2020" name="Cell">
        <title>Large-Scale Comparative Analyses of Tick Genomes Elucidate Their Genetic Diversity and Vector Capacities.</title>
        <authorList>
            <consortium name="Tick Genome and Microbiome Consortium (TIGMIC)"/>
            <person name="Jia N."/>
            <person name="Wang J."/>
            <person name="Shi W."/>
            <person name="Du L."/>
            <person name="Sun Y."/>
            <person name="Zhan W."/>
            <person name="Jiang J.F."/>
            <person name="Wang Q."/>
            <person name="Zhang B."/>
            <person name="Ji P."/>
            <person name="Bell-Sakyi L."/>
            <person name="Cui X.M."/>
            <person name="Yuan T.T."/>
            <person name="Jiang B.G."/>
            <person name="Yang W.F."/>
            <person name="Lam T.T."/>
            <person name="Chang Q.C."/>
            <person name="Ding S.J."/>
            <person name="Wang X.J."/>
            <person name="Zhu J.G."/>
            <person name="Ruan X.D."/>
            <person name="Zhao L."/>
            <person name="Wei J.T."/>
            <person name="Ye R.Z."/>
            <person name="Que T.C."/>
            <person name="Du C.H."/>
            <person name="Zhou Y.H."/>
            <person name="Cheng J.X."/>
            <person name="Dai P.F."/>
            <person name="Guo W.B."/>
            <person name="Han X.H."/>
            <person name="Huang E.J."/>
            <person name="Li L.F."/>
            <person name="Wei W."/>
            <person name="Gao Y.C."/>
            <person name="Liu J.Z."/>
            <person name="Shao H.Z."/>
            <person name="Wang X."/>
            <person name="Wang C.C."/>
            <person name="Yang T.C."/>
            <person name="Huo Q.B."/>
            <person name="Li W."/>
            <person name="Chen H.Y."/>
            <person name="Chen S.E."/>
            <person name="Zhou L.G."/>
            <person name="Ni X.B."/>
            <person name="Tian J.H."/>
            <person name="Sheng Y."/>
            <person name="Liu T."/>
            <person name="Pan Y.S."/>
            <person name="Xia L.Y."/>
            <person name="Li J."/>
            <person name="Zhao F."/>
            <person name="Cao W.C."/>
        </authorList>
    </citation>
    <scope>NUCLEOTIDE SEQUENCE [LARGE SCALE GENOMIC DNA]</scope>
    <source>
        <strain evidence="1">Iper-2018</strain>
    </source>
</reference>
<feature type="non-terminal residue" evidence="1">
    <location>
        <position position="348"/>
    </location>
</feature>
<keyword evidence="2" id="KW-1185">Reference proteome</keyword>
<dbReference type="EMBL" id="JABSTQ010009276">
    <property type="protein sequence ID" value="KAG0430924.1"/>
    <property type="molecule type" value="Genomic_DNA"/>
</dbReference>
<comment type="caution">
    <text evidence="1">The sequence shown here is derived from an EMBL/GenBank/DDBJ whole genome shotgun (WGS) entry which is preliminary data.</text>
</comment>
<evidence type="ECO:0000313" key="1">
    <source>
        <dbReference type="EMBL" id="KAG0430924.1"/>
    </source>
</evidence>
<gene>
    <name evidence="1" type="ORF">HPB47_022253</name>
</gene>
<dbReference type="Proteomes" id="UP000805193">
    <property type="component" value="Unassembled WGS sequence"/>
</dbReference>
<feature type="non-terminal residue" evidence="1">
    <location>
        <position position="1"/>
    </location>
</feature>
<sequence>CVKTGSAVSDPQKIIRGVPEGSVASPLLFALAIASLPAAARVGEEPAYPISVAFMPTTWHSGYRLSWGPEMREVLQKMRAHTNSPDSRRNYLGNLITPESRINSVENLMQDRALGHLARMRNCDSTITLLTRIAERAESRLGAHLCAPQKESHPLRISLHIPGLRTKKYVAAVVARQLKEDNFVTQYDGWTQVYTDGSVDPSGGTATAAAFFQPAGVGTSEGLFHQASSTTEELAAIRLALWGIRTGRTEALRWVILSDSRSALELLSRLERTTPLAPPCEKRHRPTAPGPGSGDGYLRNSDTERLLPSNCRSIAQIPDLKRLHIGVNKSYKARDMREKSIRSDVRSG</sequence>
<organism evidence="1 2">
    <name type="scientific">Ixodes persulcatus</name>
    <name type="common">Taiga tick</name>
    <dbReference type="NCBI Taxonomy" id="34615"/>
    <lineage>
        <taxon>Eukaryota</taxon>
        <taxon>Metazoa</taxon>
        <taxon>Ecdysozoa</taxon>
        <taxon>Arthropoda</taxon>
        <taxon>Chelicerata</taxon>
        <taxon>Arachnida</taxon>
        <taxon>Acari</taxon>
        <taxon>Parasitiformes</taxon>
        <taxon>Ixodida</taxon>
        <taxon>Ixodoidea</taxon>
        <taxon>Ixodidae</taxon>
        <taxon>Ixodinae</taxon>
        <taxon>Ixodes</taxon>
    </lineage>
</organism>